<evidence type="ECO:0000313" key="1">
    <source>
        <dbReference type="EMBL" id="MBT9314746.1"/>
    </source>
</evidence>
<reference evidence="1" key="1">
    <citation type="submission" date="2020-11" db="EMBL/GenBank/DDBJ databases">
        <authorList>
            <person name="Konstantinou D."/>
            <person name="Gkelis S."/>
            <person name="Popin R."/>
            <person name="Fewer D."/>
            <person name="Sivonen K."/>
        </authorList>
    </citation>
    <scope>NUCLEOTIDE SEQUENCE</scope>
    <source>
        <strain evidence="1">TAU-MAC 1115</strain>
    </source>
</reference>
<dbReference type="PANTHER" id="PTHR32175">
    <property type="entry name" value="PROTEIN, PUTATIVE, EXPRESSED-RELATED"/>
    <property type="match status" value="1"/>
</dbReference>
<dbReference type="AlphaFoldDB" id="A0A947DCT7"/>
<reference evidence="1" key="2">
    <citation type="journal article" date="2021" name="Mar. Drugs">
        <title>Genome Reduction and Secondary Metabolism of the Marine Sponge-Associated Cyanobacterium Leptothoe.</title>
        <authorList>
            <person name="Konstantinou D."/>
            <person name="Popin R.V."/>
            <person name="Fewer D.P."/>
            <person name="Sivonen K."/>
            <person name="Gkelis S."/>
        </authorList>
    </citation>
    <scope>NUCLEOTIDE SEQUENCE</scope>
    <source>
        <strain evidence="1">TAU-MAC 1115</strain>
    </source>
</reference>
<dbReference type="Gene3D" id="3.40.50.300">
    <property type="entry name" value="P-loop containing nucleotide triphosphate hydrolases"/>
    <property type="match status" value="1"/>
</dbReference>
<protein>
    <recommendedName>
        <fullName evidence="3">Sulfotransferase</fullName>
    </recommendedName>
</protein>
<keyword evidence="2" id="KW-1185">Reference proteome</keyword>
<comment type="caution">
    <text evidence="1">The sequence shown here is derived from an EMBL/GenBank/DDBJ whole genome shotgun (WGS) entry which is preliminary data.</text>
</comment>
<dbReference type="InterPro" id="IPR027417">
    <property type="entry name" value="P-loop_NTPase"/>
</dbReference>
<dbReference type="EMBL" id="JADOES010000006">
    <property type="protein sequence ID" value="MBT9314746.1"/>
    <property type="molecule type" value="Genomic_DNA"/>
</dbReference>
<dbReference type="RefSeq" id="WP_215607819.1">
    <property type="nucleotide sequence ID" value="NZ_JADOES010000006.1"/>
</dbReference>
<sequence length="251" mass="29253">MFHIGRSGSTVLGDLLNQSPKILWDGEVYHTYVDWGGQKALRKGQNPDIDPVKLIQAQKIKARRRYYGFEVKFYHLDRTNISLQNYIQQISELGVSHFIILKRKNYLRKIVSSYVSFDKKKANLRTIDDSDHHSVETKAKLHQIKLNIDSVNIDSTQKSLLEHLQYYQTHFQRLDSALADKKVLRLTYEENIAPSPMDGYHKACDFLGISRHPVTVQYGKTNPFKLSEIVDNFSDVEKALQNSEFEWMLYE</sequence>
<gene>
    <name evidence="1" type="ORF">IXB50_04845</name>
</gene>
<organism evidence="1 2">
    <name type="scientific">Leptothoe spongobia TAU-MAC 1115</name>
    <dbReference type="NCBI Taxonomy" id="1967444"/>
    <lineage>
        <taxon>Bacteria</taxon>
        <taxon>Bacillati</taxon>
        <taxon>Cyanobacteriota</taxon>
        <taxon>Cyanophyceae</taxon>
        <taxon>Nodosilineales</taxon>
        <taxon>Cymatolegaceae</taxon>
        <taxon>Leptothoe</taxon>
        <taxon>Leptothoe spongobia</taxon>
    </lineage>
</organism>
<name>A0A947DCT7_9CYAN</name>
<dbReference type="PANTHER" id="PTHR32175:SF26">
    <property type="entry name" value="PROTEIN, PUTATIVE, EXPRESSED-RELATED"/>
    <property type="match status" value="1"/>
</dbReference>
<accession>A0A947DCT7</accession>
<dbReference type="InterPro" id="IPR052796">
    <property type="entry name" value="Nod_factor_sulfotransferase"/>
</dbReference>
<dbReference type="SUPFAM" id="SSF52540">
    <property type="entry name" value="P-loop containing nucleoside triphosphate hydrolases"/>
    <property type="match status" value="1"/>
</dbReference>
<dbReference type="Proteomes" id="UP000717364">
    <property type="component" value="Unassembled WGS sequence"/>
</dbReference>
<evidence type="ECO:0000313" key="2">
    <source>
        <dbReference type="Proteomes" id="UP000717364"/>
    </source>
</evidence>
<proteinExistence type="predicted"/>
<evidence type="ECO:0008006" key="3">
    <source>
        <dbReference type="Google" id="ProtNLM"/>
    </source>
</evidence>